<proteinExistence type="predicted"/>
<reference evidence="2 3" key="1">
    <citation type="submission" date="2021-01" db="EMBL/GenBank/DDBJ databases">
        <title>Belnapia mucosa sp. nov. and Belnapia arida sp. nov., isolated from the Tabernas Desert (Almeria, Spain).</title>
        <authorList>
            <person name="Molina-Menor E."/>
            <person name="Vidal-Verdu A."/>
            <person name="Calonge A."/>
            <person name="Satari L."/>
            <person name="Pereto Magraner J."/>
            <person name="Porcar Miralles M."/>
        </authorList>
    </citation>
    <scope>NUCLEOTIDE SEQUENCE [LARGE SCALE GENOMIC DNA]</scope>
    <source>
        <strain evidence="2 3">T6</strain>
    </source>
</reference>
<dbReference type="RefSeq" id="WP_202824222.1">
    <property type="nucleotide sequence ID" value="NZ_JAEUXJ010000001.1"/>
</dbReference>
<sequence>MLAAVIETGKAVPVKFVWRPFDSKAELERAAKGSVHNAGDTCDDLPEVKS</sequence>
<protein>
    <submittedName>
        <fullName evidence="2">Uncharacterized protein</fullName>
    </submittedName>
</protein>
<gene>
    <name evidence="2" type="ORF">JMJ55_04270</name>
</gene>
<comment type="caution">
    <text evidence="2">The sequence shown here is derived from an EMBL/GenBank/DDBJ whole genome shotgun (WGS) entry which is preliminary data.</text>
</comment>
<evidence type="ECO:0000313" key="2">
    <source>
        <dbReference type="EMBL" id="MBL6454527.1"/>
    </source>
</evidence>
<dbReference type="EMBL" id="JAEUXJ010000001">
    <property type="protein sequence ID" value="MBL6454527.1"/>
    <property type="molecule type" value="Genomic_DNA"/>
</dbReference>
<dbReference type="Proteomes" id="UP000606490">
    <property type="component" value="Unassembled WGS sequence"/>
</dbReference>
<evidence type="ECO:0000256" key="1">
    <source>
        <dbReference type="SAM" id="MobiDB-lite"/>
    </source>
</evidence>
<keyword evidence="3" id="KW-1185">Reference proteome</keyword>
<name>A0ABS1UZ06_9PROT</name>
<evidence type="ECO:0000313" key="3">
    <source>
        <dbReference type="Proteomes" id="UP000606490"/>
    </source>
</evidence>
<organism evidence="2 3">
    <name type="scientific">Belnapia mucosa</name>
    <dbReference type="NCBI Taxonomy" id="2804532"/>
    <lineage>
        <taxon>Bacteria</taxon>
        <taxon>Pseudomonadati</taxon>
        <taxon>Pseudomonadota</taxon>
        <taxon>Alphaproteobacteria</taxon>
        <taxon>Acetobacterales</taxon>
        <taxon>Roseomonadaceae</taxon>
        <taxon>Belnapia</taxon>
    </lineage>
</organism>
<accession>A0ABS1UZ06</accession>
<feature type="region of interest" description="Disordered" evidence="1">
    <location>
        <begin position="29"/>
        <end position="50"/>
    </location>
</feature>
<feature type="compositionally biased region" description="Acidic residues" evidence="1">
    <location>
        <begin position="41"/>
        <end position="50"/>
    </location>
</feature>